<dbReference type="Gene3D" id="3.90.190.20">
    <property type="entry name" value="Mur ligase, C-terminal domain"/>
    <property type="match status" value="1"/>
</dbReference>
<evidence type="ECO:0000256" key="5">
    <source>
        <dbReference type="ARBA" id="ARBA00022723"/>
    </source>
</evidence>
<dbReference type="Gene3D" id="3.40.1190.10">
    <property type="entry name" value="Mur-like, catalytic domain"/>
    <property type="match status" value="1"/>
</dbReference>
<evidence type="ECO:0000256" key="4">
    <source>
        <dbReference type="ARBA" id="ARBA00022598"/>
    </source>
</evidence>
<evidence type="ECO:0000256" key="9">
    <source>
        <dbReference type="ARBA" id="ARBA00047493"/>
    </source>
</evidence>
<feature type="domain" description="Mur ligase central" evidence="10">
    <location>
        <begin position="4"/>
        <end position="220"/>
    </location>
</feature>
<dbReference type="GO" id="GO:0005524">
    <property type="term" value="F:ATP binding"/>
    <property type="evidence" value="ECO:0007669"/>
    <property type="project" value="UniProtKB-KW"/>
</dbReference>
<dbReference type="InterPro" id="IPR018109">
    <property type="entry name" value="Folylpolyglutamate_synth_CS"/>
</dbReference>
<evidence type="ECO:0000256" key="2">
    <source>
        <dbReference type="ARBA" id="ARBA00008276"/>
    </source>
</evidence>
<dbReference type="PANTHER" id="PTHR11136">
    <property type="entry name" value="FOLYLPOLYGLUTAMATE SYNTHASE-RELATED"/>
    <property type="match status" value="1"/>
</dbReference>
<evidence type="ECO:0000313" key="12">
    <source>
        <dbReference type="Proteomes" id="UP001060336"/>
    </source>
</evidence>
<keyword evidence="12" id="KW-1185">Reference proteome</keyword>
<dbReference type="PIRSF" id="PIRSF001563">
    <property type="entry name" value="Folylpolyglu_synth"/>
    <property type="match status" value="1"/>
</dbReference>
<keyword evidence="4" id="KW-0436">Ligase</keyword>
<dbReference type="GO" id="GO:0008841">
    <property type="term" value="F:dihydrofolate synthase activity"/>
    <property type="evidence" value="ECO:0007669"/>
    <property type="project" value="TreeGrafter"/>
</dbReference>
<dbReference type="SUPFAM" id="SSF53244">
    <property type="entry name" value="MurD-like peptide ligases, peptide-binding domain"/>
    <property type="match status" value="1"/>
</dbReference>
<keyword evidence="8" id="KW-0460">Magnesium</keyword>
<keyword evidence="7" id="KW-0067">ATP-binding</keyword>
<evidence type="ECO:0000256" key="1">
    <source>
        <dbReference type="ARBA" id="ARBA00001946"/>
    </source>
</evidence>
<name>A0A9J7B279_9PROT</name>
<dbReference type="KEGG" id="naci:NUH88_08740"/>
<dbReference type="GO" id="GO:0046872">
    <property type="term" value="F:metal ion binding"/>
    <property type="evidence" value="ECO:0007669"/>
    <property type="project" value="UniProtKB-KW"/>
</dbReference>
<proteinExistence type="inferred from homology"/>
<dbReference type="EC" id="6.3.2.17" evidence="3"/>
<dbReference type="Pfam" id="PF08245">
    <property type="entry name" value="Mur_ligase_M"/>
    <property type="match status" value="1"/>
</dbReference>
<evidence type="ECO:0000256" key="7">
    <source>
        <dbReference type="ARBA" id="ARBA00022840"/>
    </source>
</evidence>
<evidence type="ECO:0000256" key="6">
    <source>
        <dbReference type="ARBA" id="ARBA00022741"/>
    </source>
</evidence>
<reference evidence="11" key="1">
    <citation type="submission" date="2022-08" db="EMBL/GenBank/DDBJ databases">
        <title>Nisaea acidiphila sp. nov., isolated from a marine algal debris and emended description of the genus Nisaea Urios et al. 2008.</title>
        <authorList>
            <person name="Kwon K."/>
        </authorList>
    </citation>
    <scope>NUCLEOTIDE SEQUENCE</scope>
    <source>
        <strain evidence="11">MEBiC11861</strain>
    </source>
</reference>
<dbReference type="InterPro" id="IPR001645">
    <property type="entry name" value="Folylpolyglutamate_synth"/>
</dbReference>
<comment type="catalytic activity">
    <reaction evidence="9">
        <text>(6S)-5,6,7,8-tetrahydrofolyl-(gamma-L-Glu)(n) + L-glutamate + ATP = (6S)-5,6,7,8-tetrahydrofolyl-(gamma-L-Glu)(n+1) + ADP + phosphate + H(+)</text>
        <dbReference type="Rhea" id="RHEA:10580"/>
        <dbReference type="Rhea" id="RHEA-COMP:14738"/>
        <dbReference type="Rhea" id="RHEA-COMP:14740"/>
        <dbReference type="ChEBI" id="CHEBI:15378"/>
        <dbReference type="ChEBI" id="CHEBI:29985"/>
        <dbReference type="ChEBI" id="CHEBI:30616"/>
        <dbReference type="ChEBI" id="CHEBI:43474"/>
        <dbReference type="ChEBI" id="CHEBI:141005"/>
        <dbReference type="ChEBI" id="CHEBI:456216"/>
        <dbReference type="EC" id="6.3.2.17"/>
    </reaction>
</comment>
<gene>
    <name evidence="11" type="ORF">NUH88_08740</name>
</gene>
<dbReference type="InterPro" id="IPR013221">
    <property type="entry name" value="Mur_ligase_cen"/>
</dbReference>
<dbReference type="GO" id="GO:0004326">
    <property type="term" value="F:tetrahydrofolylpolyglutamate synthase activity"/>
    <property type="evidence" value="ECO:0007669"/>
    <property type="project" value="UniProtKB-EC"/>
</dbReference>
<sequence length="391" mass="40827">MIHVAGTNGKGSTIAMLRGIYEAAGLKVHADTSPHLVRYNERFYVAGEEIGDAALVAILEDCERVNGGVPITLFEITTAAAFLAFSRSPADVLLLEVGLGGRFDATNVVEKPAVSVITPVSMDHMGFLGDTIEKIAFEKAGILKPGVPAVIGPQDPAALAVIAARAAEVGAPLYRYGQEWNVAEGGDGILFSAGGTTRRYPKPGLLGAHQIANAGQALMAADLAEKPVPSPEGARAKGIAEASWPARMQQLQDGALTEYLAPGSMLWVDGGHNESAGAAVAAILDGWAAEPGALPVHLLFGSLNTRDPAAYLRHLKGRAKRLYVMPIPGEENSLSEDELMDGAKRAAMPAVPVKTVQQALRDSQKKSTPVRFLICGSLYLAGHALGISSGG</sequence>
<evidence type="ECO:0000259" key="10">
    <source>
        <dbReference type="Pfam" id="PF08245"/>
    </source>
</evidence>
<dbReference type="FunFam" id="3.40.1190.10:FF:000011">
    <property type="entry name" value="Folylpolyglutamate synthase/dihydrofolate synthase"/>
    <property type="match status" value="1"/>
</dbReference>
<dbReference type="AlphaFoldDB" id="A0A9J7B279"/>
<dbReference type="Proteomes" id="UP001060336">
    <property type="component" value="Chromosome"/>
</dbReference>
<keyword evidence="5" id="KW-0479">Metal-binding</keyword>
<organism evidence="11 12">
    <name type="scientific">Nisaea acidiphila</name>
    <dbReference type="NCBI Taxonomy" id="1862145"/>
    <lineage>
        <taxon>Bacteria</taxon>
        <taxon>Pseudomonadati</taxon>
        <taxon>Pseudomonadota</taxon>
        <taxon>Alphaproteobacteria</taxon>
        <taxon>Rhodospirillales</taxon>
        <taxon>Thalassobaculaceae</taxon>
        <taxon>Nisaea</taxon>
    </lineage>
</organism>
<dbReference type="InterPro" id="IPR036615">
    <property type="entry name" value="Mur_ligase_C_dom_sf"/>
</dbReference>
<dbReference type="NCBIfam" id="TIGR01499">
    <property type="entry name" value="folC"/>
    <property type="match status" value="1"/>
</dbReference>
<dbReference type="RefSeq" id="WP_257771454.1">
    <property type="nucleotide sequence ID" value="NZ_CP102480.1"/>
</dbReference>
<keyword evidence="6" id="KW-0547">Nucleotide-binding</keyword>
<comment type="similarity">
    <text evidence="2">Belongs to the folylpolyglutamate synthase family.</text>
</comment>
<dbReference type="SUPFAM" id="SSF53623">
    <property type="entry name" value="MurD-like peptide ligases, catalytic domain"/>
    <property type="match status" value="1"/>
</dbReference>
<evidence type="ECO:0000256" key="3">
    <source>
        <dbReference type="ARBA" id="ARBA00013025"/>
    </source>
</evidence>
<dbReference type="PANTHER" id="PTHR11136:SF0">
    <property type="entry name" value="DIHYDROFOLATE SYNTHETASE-RELATED"/>
    <property type="match status" value="1"/>
</dbReference>
<comment type="cofactor">
    <cofactor evidence="1">
        <name>Mg(2+)</name>
        <dbReference type="ChEBI" id="CHEBI:18420"/>
    </cofactor>
</comment>
<protein>
    <recommendedName>
        <fullName evidence="3">tetrahydrofolate synthase</fullName>
        <ecNumber evidence="3">6.3.2.17</ecNumber>
    </recommendedName>
</protein>
<dbReference type="EMBL" id="CP102480">
    <property type="protein sequence ID" value="UUX51773.1"/>
    <property type="molecule type" value="Genomic_DNA"/>
</dbReference>
<accession>A0A9J7B279</accession>
<dbReference type="InterPro" id="IPR036565">
    <property type="entry name" value="Mur-like_cat_sf"/>
</dbReference>
<evidence type="ECO:0000256" key="8">
    <source>
        <dbReference type="ARBA" id="ARBA00022842"/>
    </source>
</evidence>
<dbReference type="GO" id="GO:0005737">
    <property type="term" value="C:cytoplasm"/>
    <property type="evidence" value="ECO:0007669"/>
    <property type="project" value="TreeGrafter"/>
</dbReference>
<dbReference type="PROSITE" id="PS01012">
    <property type="entry name" value="FOLYLPOLYGLU_SYNT_2"/>
    <property type="match status" value="1"/>
</dbReference>
<evidence type="ECO:0000313" key="11">
    <source>
        <dbReference type="EMBL" id="UUX51773.1"/>
    </source>
</evidence>